<accession>A0ACC1KSL9</accession>
<organism evidence="1 2">
    <name type="scientific">Coemansia helicoidea</name>
    <dbReference type="NCBI Taxonomy" id="1286919"/>
    <lineage>
        <taxon>Eukaryota</taxon>
        <taxon>Fungi</taxon>
        <taxon>Fungi incertae sedis</taxon>
        <taxon>Zoopagomycota</taxon>
        <taxon>Kickxellomycotina</taxon>
        <taxon>Kickxellomycetes</taxon>
        <taxon>Kickxellales</taxon>
        <taxon>Kickxellaceae</taxon>
        <taxon>Coemansia</taxon>
    </lineage>
</organism>
<comment type="caution">
    <text evidence="1">The sequence shown here is derived from an EMBL/GenBank/DDBJ whole genome shotgun (WGS) entry which is preliminary data.</text>
</comment>
<name>A0ACC1KSL9_9FUNG</name>
<reference evidence="1" key="1">
    <citation type="submission" date="2022-07" db="EMBL/GenBank/DDBJ databases">
        <title>Phylogenomic reconstructions and comparative analyses of Kickxellomycotina fungi.</title>
        <authorList>
            <person name="Reynolds N.K."/>
            <person name="Stajich J.E."/>
            <person name="Barry K."/>
            <person name="Grigoriev I.V."/>
            <person name="Crous P."/>
            <person name="Smith M.E."/>
        </authorList>
    </citation>
    <scope>NUCLEOTIDE SEQUENCE</scope>
    <source>
        <strain evidence="1">BCRC 34780</strain>
    </source>
</reference>
<sequence length="476" mass="51414">CYTAAHPGVQATAGNRLYGYGAADGIVTGGSACVLGAYADDFDYERDNYLDIRNPKSGLTFRLSILCPAEPVLLEAQAKELRLAGLAPRADALDRARRRWLRVNQWRPRHHRRILDLCQRHHPAASLTIRLLKRWLSRHMLLGQPSGVPEEIAELVAARVFTDAWGGLAAPASGYAGFVRCLHLLATWRWKDDLCAVDFGAADARPPAHGVWAATGMHADAYAALQTAFDEAKKSGQLKGALRIVSEDDADAQQWGTVPLVLTRRLRAMAAAALRDIAACLDAGSDAELPQVFTAPLADYDFVIKLDKDAICRRHEQPPRAAFETSDAAAADDSGAAAAAAPGEEVFKNLALASARPADDHGHLPRARRHANPFGQPGMVGFDPVALFVRDLVNVYRDALLVFSDVHGGAHIAGLWNPAIVRQPVPFVAAMQVNMQPVPGQKMGTRPVAVANTTAMVQEIARLGEGLIEDIVVQTR</sequence>
<protein>
    <submittedName>
        <fullName evidence="1">U3 snoRNP protein</fullName>
    </submittedName>
</protein>
<proteinExistence type="predicted"/>
<gene>
    <name evidence="1" type="primary">UTP22_2</name>
    <name evidence="1" type="ORF">H4R21_005673</name>
</gene>
<evidence type="ECO:0000313" key="2">
    <source>
        <dbReference type="Proteomes" id="UP001140087"/>
    </source>
</evidence>
<dbReference type="EMBL" id="JANBUN010002665">
    <property type="protein sequence ID" value="KAJ2794004.1"/>
    <property type="molecule type" value="Genomic_DNA"/>
</dbReference>
<evidence type="ECO:0000313" key="1">
    <source>
        <dbReference type="EMBL" id="KAJ2794004.1"/>
    </source>
</evidence>
<keyword evidence="2" id="KW-1185">Reference proteome</keyword>
<dbReference type="Proteomes" id="UP001140087">
    <property type="component" value="Unassembled WGS sequence"/>
</dbReference>
<feature type="non-terminal residue" evidence="1">
    <location>
        <position position="1"/>
    </location>
</feature>